<keyword evidence="4 7" id="KW-0472">Membrane</keyword>
<dbReference type="AlphaFoldDB" id="A0A1Y5SIW1"/>
<evidence type="ECO:0000256" key="3">
    <source>
        <dbReference type="ARBA" id="ARBA00022989"/>
    </source>
</evidence>
<accession>A0A1Y5SIW1</accession>
<feature type="compositionally biased region" description="Gly residues" evidence="6">
    <location>
        <begin position="174"/>
        <end position="183"/>
    </location>
</feature>
<dbReference type="PANTHER" id="PTHR12763">
    <property type="match status" value="1"/>
</dbReference>
<evidence type="ECO:0000256" key="4">
    <source>
        <dbReference type="ARBA" id="ARBA00023136"/>
    </source>
</evidence>
<dbReference type="GO" id="GO:0016020">
    <property type="term" value="C:membrane"/>
    <property type="evidence" value="ECO:0007669"/>
    <property type="project" value="UniProtKB-SubCell"/>
</dbReference>
<comment type="subcellular location">
    <subcellularLocation>
        <location evidence="1">Membrane</location>
        <topology evidence="1">Single-pass membrane protein</topology>
    </subcellularLocation>
</comment>
<dbReference type="OrthoDB" id="9811070at2"/>
<feature type="transmembrane region" description="Helical" evidence="7">
    <location>
        <begin position="41"/>
        <end position="69"/>
    </location>
</feature>
<dbReference type="InterPro" id="IPR036869">
    <property type="entry name" value="J_dom_sf"/>
</dbReference>
<comment type="similarity">
    <text evidence="5">Belongs to the TIM14 family.</text>
</comment>
<protein>
    <submittedName>
        <fullName evidence="9">Dna-J like membrane chaperone protein</fullName>
    </submittedName>
</protein>
<evidence type="ECO:0000256" key="2">
    <source>
        <dbReference type="ARBA" id="ARBA00022692"/>
    </source>
</evidence>
<organism evidence="9 10">
    <name type="scientific">Oceanibacterium hippocampi</name>
    <dbReference type="NCBI Taxonomy" id="745714"/>
    <lineage>
        <taxon>Bacteria</taxon>
        <taxon>Pseudomonadati</taxon>
        <taxon>Pseudomonadota</taxon>
        <taxon>Alphaproteobacteria</taxon>
        <taxon>Sneathiellales</taxon>
        <taxon>Sneathiellaceae</taxon>
        <taxon>Oceanibacterium</taxon>
    </lineage>
</organism>
<dbReference type="CDD" id="cd06257">
    <property type="entry name" value="DnaJ"/>
    <property type="match status" value="1"/>
</dbReference>
<evidence type="ECO:0000259" key="8">
    <source>
        <dbReference type="PROSITE" id="PS50076"/>
    </source>
</evidence>
<keyword evidence="2 7" id="KW-0812">Transmembrane</keyword>
<evidence type="ECO:0000313" key="9">
    <source>
        <dbReference type="EMBL" id="SLN41514.1"/>
    </source>
</evidence>
<dbReference type="PANTHER" id="PTHR12763:SF28">
    <property type="entry name" value="GEO10507P1-RELATED"/>
    <property type="match status" value="1"/>
</dbReference>
<evidence type="ECO:0000256" key="1">
    <source>
        <dbReference type="ARBA" id="ARBA00004167"/>
    </source>
</evidence>
<reference evidence="9 10" key="1">
    <citation type="submission" date="2017-03" db="EMBL/GenBank/DDBJ databases">
        <authorList>
            <person name="Afonso C.L."/>
            <person name="Miller P.J."/>
            <person name="Scott M.A."/>
            <person name="Spackman E."/>
            <person name="Goraichik I."/>
            <person name="Dimitrov K.M."/>
            <person name="Suarez D.L."/>
            <person name="Swayne D.E."/>
        </authorList>
    </citation>
    <scope>NUCLEOTIDE SEQUENCE [LARGE SCALE GENOMIC DNA]</scope>
    <source>
        <strain evidence="9 10">CECT 7691</strain>
    </source>
</reference>
<proteinExistence type="inferred from homology"/>
<dbReference type="SUPFAM" id="SSF46565">
    <property type="entry name" value="Chaperone J-domain"/>
    <property type="match status" value="1"/>
</dbReference>
<evidence type="ECO:0000256" key="7">
    <source>
        <dbReference type="SAM" id="Phobius"/>
    </source>
</evidence>
<dbReference type="Gene3D" id="1.10.287.110">
    <property type="entry name" value="DnaJ domain"/>
    <property type="match status" value="1"/>
</dbReference>
<dbReference type="EMBL" id="FWFR01000001">
    <property type="protein sequence ID" value="SLN41514.1"/>
    <property type="molecule type" value="Genomic_DNA"/>
</dbReference>
<dbReference type="InParanoid" id="A0A1Y5SIW1"/>
<dbReference type="SMART" id="SM00271">
    <property type="entry name" value="DnaJ"/>
    <property type="match status" value="1"/>
</dbReference>
<dbReference type="PROSITE" id="PS50076">
    <property type="entry name" value="DNAJ_2"/>
    <property type="match status" value="1"/>
</dbReference>
<evidence type="ECO:0000256" key="5">
    <source>
        <dbReference type="ARBA" id="ARBA00038105"/>
    </source>
</evidence>
<feature type="region of interest" description="Disordered" evidence="6">
    <location>
        <begin position="165"/>
        <end position="185"/>
    </location>
</feature>
<feature type="domain" description="J" evidence="8">
    <location>
        <begin position="192"/>
        <end position="243"/>
    </location>
</feature>
<gene>
    <name evidence="9" type="ORF">OCH7691_01760</name>
</gene>
<keyword evidence="3 7" id="KW-1133">Transmembrane helix</keyword>
<sequence length="243" mass="25401">MIAYFILGISLLLALLIGLKAFVEADTKKLTRIVRFGSVGVLGVLAVFLLVTGRFGLALPVIALIPVVLGKGPRIGFPGGLGRMGGFGRKPSPGQTSDVETAWLRMRLDHDTGEIGGEILQGRFAGRGLATLSEAELVALLGECRDDEQSAALVTSYLDRVHGPDWHERASAGPGAGGSGAASGSGAMTVEEAYEILDLEPGADGEAIREAHRRLMKKLHPDHGGSSYLAAKINAAKDLLLGP</sequence>
<dbReference type="InterPro" id="IPR001623">
    <property type="entry name" value="DnaJ_domain"/>
</dbReference>
<evidence type="ECO:0000256" key="6">
    <source>
        <dbReference type="SAM" id="MobiDB-lite"/>
    </source>
</evidence>
<dbReference type="FunFam" id="1.10.287.110:FF:000001">
    <property type="entry name" value="Import inner membrane translocase subunit tim14"/>
    <property type="match status" value="1"/>
</dbReference>
<evidence type="ECO:0000313" key="10">
    <source>
        <dbReference type="Proteomes" id="UP000193200"/>
    </source>
</evidence>
<dbReference type="Pfam" id="PF00226">
    <property type="entry name" value="DnaJ"/>
    <property type="match status" value="1"/>
</dbReference>
<dbReference type="RefSeq" id="WP_085882976.1">
    <property type="nucleotide sequence ID" value="NZ_FWFR01000001.1"/>
</dbReference>
<keyword evidence="10" id="KW-1185">Reference proteome</keyword>
<name>A0A1Y5SIW1_9PROT</name>
<dbReference type="Proteomes" id="UP000193200">
    <property type="component" value="Unassembled WGS sequence"/>
</dbReference>